<keyword evidence="9" id="KW-0029">Amino-acid transport</keyword>
<dbReference type="SUPFAM" id="SSF55021">
    <property type="entry name" value="ACT-like"/>
    <property type="match status" value="1"/>
</dbReference>
<dbReference type="SMART" id="SM00382">
    <property type="entry name" value="AAA"/>
    <property type="match status" value="1"/>
</dbReference>
<evidence type="ECO:0000256" key="1">
    <source>
        <dbReference type="ARBA" id="ARBA00002579"/>
    </source>
</evidence>
<evidence type="ECO:0000256" key="7">
    <source>
        <dbReference type="ARBA" id="ARBA00022840"/>
    </source>
</evidence>
<dbReference type="PANTHER" id="PTHR43166:SF30">
    <property type="entry name" value="METHIONINE IMPORT ATP-BINDING PROTEIN METN"/>
    <property type="match status" value="1"/>
</dbReference>
<dbReference type="PROSITE" id="PS00211">
    <property type="entry name" value="ABC_TRANSPORTER_1"/>
    <property type="match status" value="1"/>
</dbReference>
<dbReference type="AlphaFoldDB" id="A0A212RFS5"/>
<evidence type="ECO:0000256" key="6">
    <source>
        <dbReference type="ARBA" id="ARBA00022741"/>
    </source>
</evidence>
<dbReference type="Proteomes" id="UP000197065">
    <property type="component" value="Unassembled WGS sequence"/>
</dbReference>
<dbReference type="InterPro" id="IPR003439">
    <property type="entry name" value="ABC_transporter-like_ATP-bd"/>
</dbReference>
<organism evidence="12 13">
    <name type="scientific">Arboricoccus pini</name>
    <dbReference type="NCBI Taxonomy" id="1963835"/>
    <lineage>
        <taxon>Bacteria</taxon>
        <taxon>Pseudomonadati</taxon>
        <taxon>Pseudomonadota</taxon>
        <taxon>Alphaproteobacteria</taxon>
        <taxon>Geminicoccales</taxon>
        <taxon>Geminicoccaceae</taxon>
        <taxon>Arboricoccus</taxon>
    </lineage>
</organism>
<keyword evidence="13" id="KW-1185">Reference proteome</keyword>
<accession>A0A212RFS5</accession>
<dbReference type="InterPro" id="IPR050086">
    <property type="entry name" value="MetN_ABC_transporter-like"/>
</dbReference>
<evidence type="ECO:0000256" key="3">
    <source>
        <dbReference type="ARBA" id="ARBA00020019"/>
    </source>
</evidence>
<evidence type="ECO:0000256" key="10">
    <source>
        <dbReference type="ARBA" id="ARBA00023136"/>
    </source>
</evidence>
<sequence length="345" mass="37306">MITITNLSKNFSDGDRHSIVLDAINLSVERGEILAVVGPSGAGKSTLARCINLLGRPSSGSIVVDGVELTGLRAAELRVARRSIGTIFQASHMLSRRTAAENIALPLEYMGVVREERDARVLELLERVGLAQHAHRYPHQLSGGQRQRVGIARALALRPSVLLADEATSGLDPDNVESVIALLRELRQDLGLTILMITHDMQMVRKIADRVARLSHGRIIESGPLLDLLVDPESQLGNLLLPSPSGEDDSIDGGGQVWRVVYGSDHVAPTWLAAINRALGAEVHLLTASIETIRRHQVGHATISLPANLPEANIRRFLSEQGLQGYLVASPSKGGREKVGERIEV</sequence>
<protein>
    <recommendedName>
        <fullName evidence="3">Cell division ATP-binding protein FtsE</fullName>
    </recommendedName>
</protein>
<dbReference type="GO" id="GO:0006865">
    <property type="term" value="P:amino acid transport"/>
    <property type="evidence" value="ECO:0007669"/>
    <property type="project" value="UniProtKB-KW"/>
</dbReference>
<dbReference type="PROSITE" id="PS50893">
    <property type="entry name" value="ABC_TRANSPORTER_2"/>
    <property type="match status" value="1"/>
</dbReference>
<keyword evidence="5" id="KW-1003">Cell membrane</keyword>
<evidence type="ECO:0000256" key="2">
    <source>
        <dbReference type="ARBA" id="ARBA00005417"/>
    </source>
</evidence>
<dbReference type="PANTHER" id="PTHR43166">
    <property type="entry name" value="AMINO ACID IMPORT ATP-BINDING PROTEIN"/>
    <property type="match status" value="1"/>
</dbReference>
<comment type="similarity">
    <text evidence="2">Belongs to the ABC transporter superfamily.</text>
</comment>
<dbReference type="SUPFAM" id="SSF52540">
    <property type="entry name" value="P-loop containing nucleoside triphosphate hydrolases"/>
    <property type="match status" value="1"/>
</dbReference>
<keyword evidence="8" id="KW-1278">Translocase</keyword>
<evidence type="ECO:0000313" key="13">
    <source>
        <dbReference type="Proteomes" id="UP000197065"/>
    </source>
</evidence>
<dbReference type="InterPro" id="IPR003593">
    <property type="entry name" value="AAA+_ATPase"/>
</dbReference>
<dbReference type="EMBL" id="FYEH01000008">
    <property type="protein sequence ID" value="SNB71215.1"/>
    <property type="molecule type" value="Genomic_DNA"/>
</dbReference>
<dbReference type="InterPro" id="IPR017871">
    <property type="entry name" value="ABC_transporter-like_CS"/>
</dbReference>
<evidence type="ECO:0000256" key="4">
    <source>
        <dbReference type="ARBA" id="ARBA00022448"/>
    </source>
</evidence>
<keyword evidence="4" id="KW-0813">Transport</keyword>
<proteinExistence type="inferred from homology"/>
<dbReference type="OrthoDB" id="9802264at2"/>
<dbReference type="Gene3D" id="3.40.50.300">
    <property type="entry name" value="P-loop containing nucleotide triphosphate hydrolases"/>
    <property type="match status" value="1"/>
</dbReference>
<dbReference type="InterPro" id="IPR027417">
    <property type="entry name" value="P-loop_NTPase"/>
</dbReference>
<gene>
    <name evidence="12" type="ORF">SAMN07250955_10880</name>
</gene>
<keyword evidence="7" id="KW-0067">ATP-binding</keyword>
<comment type="function">
    <text evidence="1">Part of the ABC transporter FtsEX involved in cellular division. Important for assembly or stability of the septal ring.</text>
</comment>
<dbReference type="GO" id="GO:0005886">
    <property type="term" value="C:plasma membrane"/>
    <property type="evidence" value="ECO:0007669"/>
    <property type="project" value="UniProtKB-ARBA"/>
</dbReference>
<dbReference type="FunFam" id="3.40.50.300:FF:000056">
    <property type="entry name" value="Cell division ATP-binding protein FtsE"/>
    <property type="match status" value="1"/>
</dbReference>
<evidence type="ECO:0000259" key="11">
    <source>
        <dbReference type="PROSITE" id="PS50893"/>
    </source>
</evidence>
<dbReference type="GO" id="GO:0016887">
    <property type="term" value="F:ATP hydrolysis activity"/>
    <property type="evidence" value="ECO:0007669"/>
    <property type="project" value="InterPro"/>
</dbReference>
<feature type="domain" description="ABC transporter" evidence="11">
    <location>
        <begin position="2"/>
        <end position="241"/>
    </location>
</feature>
<name>A0A212RFS5_9PROT</name>
<keyword evidence="10" id="KW-0472">Membrane</keyword>
<evidence type="ECO:0000256" key="9">
    <source>
        <dbReference type="ARBA" id="ARBA00022970"/>
    </source>
</evidence>
<dbReference type="Pfam" id="PF00005">
    <property type="entry name" value="ABC_tran"/>
    <property type="match status" value="1"/>
</dbReference>
<keyword evidence="6" id="KW-0547">Nucleotide-binding</keyword>
<dbReference type="InterPro" id="IPR045865">
    <property type="entry name" value="ACT-like_dom_sf"/>
</dbReference>
<evidence type="ECO:0000313" key="12">
    <source>
        <dbReference type="EMBL" id="SNB71215.1"/>
    </source>
</evidence>
<reference evidence="12 13" key="1">
    <citation type="submission" date="2017-06" db="EMBL/GenBank/DDBJ databases">
        <authorList>
            <person name="Kim H.J."/>
            <person name="Triplett B.A."/>
        </authorList>
    </citation>
    <scope>NUCLEOTIDE SEQUENCE [LARGE SCALE GENOMIC DNA]</scope>
    <source>
        <strain evidence="12 13">B29T1</strain>
    </source>
</reference>
<evidence type="ECO:0000256" key="5">
    <source>
        <dbReference type="ARBA" id="ARBA00022475"/>
    </source>
</evidence>
<dbReference type="RefSeq" id="WP_088561873.1">
    <property type="nucleotide sequence ID" value="NZ_FYEH01000008.1"/>
</dbReference>
<dbReference type="GO" id="GO:0005524">
    <property type="term" value="F:ATP binding"/>
    <property type="evidence" value="ECO:0007669"/>
    <property type="project" value="UniProtKB-KW"/>
</dbReference>
<evidence type="ECO:0000256" key="8">
    <source>
        <dbReference type="ARBA" id="ARBA00022967"/>
    </source>
</evidence>